<feature type="domain" description="CABIT" evidence="3">
    <location>
        <begin position="22"/>
        <end position="241"/>
    </location>
</feature>
<evidence type="ECO:0000313" key="5">
    <source>
        <dbReference type="Proteomes" id="UP001186944"/>
    </source>
</evidence>
<keyword evidence="1" id="KW-0597">Phosphoprotein</keyword>
<dbReference type="EMBL" id="VSWD01000010">
    <property type="protein sequence ID" value="KAK3090647.1"/>
    <property type="molecule type" value="Genomic_DNA"/>
</dbReference>
<dbReference type="Pfam" id="PF12736">
    <property type="entry name" value="CABIT"/>
    <property type="match status" value="1"/>
</dbReference>
<dbReference type="PANTHER" id="PTHR14454">
    <property type="entry name" value="GRB2-ASSOCIATED AND REGULATOR OF MAPK PROTEIN FAMILY MEMBER"/>
    <property type="match status" value="1"/>
</dbReference>
<dbReference type="InterPro" id="IPR052281">
    <property type="entry name" value="GAREM"/>
</dbReference>
<organism evidence="4 5">
    <name type="scientific">Pinctada imbricata</name>
    <name type="common">Atlantic pearl-oyster</name>
    <name type="synonym">Pinctada martensii</name>
    <dbReference type="NCBI Taxonomy" id="66713"/>
    <lineage>
        <taxon>Eukaryota</taxon>
        <taxon>Metazoa</taxon>
        <taxon>Spiralia</taxon>
        <taxon>Lophotrochozoa</taxon>
        <taxon>Mollusca</taxon>
        <taxon>Bivalvia</taxon>
        <taxon>Autobranchia</taxon>
        <taxon>Pteriomorphia</taxon>
        <taxon>Pterioida</taxon>
        <taxon>Pterioidea</taxon>
        <taxon>Pteriidae</taxon>
        <taxon>Pinctada</taxon>
    </lineage>
</organism>
<evidence type="ECO:0000256" key="2">
    <source>
        <dbReference type="SAM" id="MobiDB-lite"/>
    </source>
</evidence>
<dbReference type="InterPro" id="IPR025946">
    <property type="entry name" value="CABIT_dom"/>
</dbReference>
<accession>A0AA88XQY7</accession>
<gene>
    <name evidence="4" type="ORF">FSP39_013382</name>
</gene>
<dbReference type="Proteomes" id="UP001186944">
    <property type="component" value="Unassembled WGS sequence"/>
</dbReference>
<keyword evidence="5" id="KW-1185">Reference proteome</keyword>
<evidence type="ECO:0000256" key="1">
    <source>
        <dbReference type="ARBA" id="ARBA00022553"/>
    </source>
</evidence>
<reference evidence="4" key="1">
    <citation type="submission" date="2019-08" db="EMBL/GenBank/DDBJ databases">
        <title>The improved chromosome-level genome for the pearl oyster Pinctada fucata martensii using PacBio sequencing and Hi-C.</title>
        <authorList>
            <person name="Zheng Z."/>
        </authorList>
    </citation>
    <scope>NUCLEOTIDE SEQUENCE</scope>
    <source>
        <strain evidence="4">ZZ-2019</strain>
        <tissue evidence="4">Adductor muscle</tissue>
    </source>
</reference>
<proteinExistence type="predicted"/>
<protein>
    <recommendedName>
        <fullName evidence="3">CABIT domain-containing protein</fullName>
    </recommendedName>
</protein>
<dbReference type="PANTHER" id="PTHR14454:SF11">
    <property type="entry name" value="SERRANO, ISOFORM F"/>
    <property type="match status" value="1"/>
</dbReference>
<comment type="caution">
    <text evidence="4">The sequence shown here is derived from an EMBL/GenBank/DDBJ whole genome shotgun (WGS) entry which is preliminary data.</text>
</comment>
<dbReference type="AlphaFoldDB" id="A0AA88XQY7"/>
<sequence>MSDFSWSEETYTIQQLAIRNEFPVVVRVTEGYLPEDGNETDSFSQGDMIKLDFKRTYEKVTAKFLDEKLKIDNEGYVHPGGDLMIPLGYNGRVRIIHQKTEYSSVKELLREFPRFVKVSQRELKCSSLKRSILLRNSVIELMREVPKEGLLVRYENSDIILKYDQMGDFSLVRDEYHYSLMELTKRFPLPQNVQFIDTEFQTITTDNLDEAIENMKKFKGCLKLLRVVQQEIVVGHYKPLVDTVDSKSEHFCRRAIALLPLDSKVVNEIEVQIPDYSQSDDYEFLVAKNFSETIDMEVIEEGLYLEFSNIPRIRKIQQEYDDDTIADTPPPRPPKPGQIQTGNSFS</sequence>
<evidence type="ECO:0000313" key="4">
    <source>
        <dbReference type="EMBL" id="KAK3090647.1"/>
    </source>
</evidence>
<name>A0AA88XQY7_PINIB</name>
<feature type="region of interest" description="Disordered" evidence="2">
    <location>
        <begin position="323"/>
        <end position="346"/>
    </location>
</feature>
<evidence type="ECO:0000259" key="3">
    <source>
        <dbReference type="Pfam" id="PF12736"/>
    </source>
</evidence>